<evidence type="ECO:0000313" key="5">
    <source>
        <dbReference type="EMBL" id="QEH33669.1"/>
    </source>
</evidence>
<evidence type="ECO:0000259" key="4">
    <source>
        <dbReference type="PROSITE" id="PS50893"/>
    </source>
</evidence>
<feature type="domain" description="ABC transporter" evidence="4">
    <location>
        <begin position="11"/>
        <end position="246"/>
    </location>
</feature>
<dbReference type="InterPro" id="IPR027417">
    <property type="entry name" value="P-loop_NTPase"/>
</dbReference>
<dbReference type="PANTHER" id="PTHR43869:SF1">
    <property type="entry name" value="GLYCINE BETAINE_PROLINE BETAINE TRANSPORT SYSTEM ATP-BINDING PROTEIN PROV"/>
    <property type="match status" value="1"/>
</dbReference>
<keyword evidence="6" id="KW-1185">Reference proteome</keyword>
<name>A0A5B9W098_9BACT</name>
<keyword evidence="2" id="KW-0547">Nucleotide-binding</keyword>
<dbReference type="Pfam" id="PF00005">
    <property type="entry name" value="ABC_tran"/>
    <property type="match status" value="1"/>
</dbReference>
<dbReference type="PROSITE" id="PS00211">
    <property type="entry name" value="ABC_TRANSPORTER_1"/>
    <property type="match status" value="1"/>
</dbReference>
<dbReference type="SUPFAM" id="SSF52540">
    <property type="entry name" value="P-loop containing nucleoside triphosphate hydrolases"/>
    <property type="match status" value="1"/>
</dbReference>
<dbReference type="GO" id="GO:0015697">
    <property type="term" value="P:quaternary ammonium group transport"/>
    <property type="evidence" value="ECO:0007669"/>
    <property type="project" value="UniProtKB-ARBA"/>
</dbReference>
<dbReference type="AlphaFoldDB" id="A0A5B9W098"/>
<keyword evidence="1" id="KW-0813">Transport</keyword>
<dbReference type="InterPro" id="IPR051921">
    <property type="entry name" value="ABC_osmolyte_uptake_ATP-bind"/>
</dbReference>
<dbReference type="PANTHER" id="PTHR43869">
    <property type="entry name" value="GLYCINE BETAINE/PROLINE BETAINE TRANSPORT SYSTEM ATP-BINDING PROTEIN PROV"/>
    <property type="match status" value="1"/>
</dbReference>
<dbReference type="InterPro" id="IPR017871">
    <property type="entry name" value="ABC_transporter-like_CS"/>
</dbReference>
<dbReference type="RefSeq" id="WP_246196483.1">
    <property type="nucleotide sequence ID" value="NZ_CP042997.1"/>
</dbReference>
<dbReference type="Gene3D" id="3.40.50.300">
    <property type="entry name" value="P-loop containing nucleotide triphosphate hydrolases"/>
    <property type="match status" value="1"/>
</dbReference>
<dbReference type="SMART" id="SM00382">
    <property type="entry name" value="AAA"/>
    <property type="match status" value="1"/>
</dbReference>
<dbReference type="EMBL" id="CP042997">
    <property type="protein sequence ID" value="QEH33669.1"/>
    <property type="molecule type" value="Genomic_DNA"/>
</dbReference>
<proteinExistence type="predicted"/>
<accession>A0A5B9W098</accession>
<dbReference type="KEGG" id="agv:OJF2_21750"/>
<evidence type="ECO:0000313" key="6">
    <source>
        <dbReference type="Proteomes" id="UP000324233"/>
    </source>
</evidence>
<organism evidence="5 6">
    <name type="scientific">Aquisphaera giovannonii</name>
    <dbReference type="NCBI Taxonomy" id="406548"/>
    <lineage>
        <taxon>Bacteria</taxon>
        <taxon>Pseudomonadati</taxon>
        <taxon>Planctomycetota</taxon>
        <taxon>Planctomycetia</taxon>
        <taxon>Isosphaerales</taxon>
        <taxon>Isosphaeraceae</taxon>
        <taxon>Aquisphaera</taxon>
    </lineage>
</organism>
<dbReference type="FunFam" id="3.40.50.300:FF:000425">
    <property type="entry name" value="Probable ABC transporter, ATP-binding subunit"/>
    <property type="match status" value="1"/>
</dbReference>
<evidence type="ECO:0000256" key="1">
    <source>
        <dbReference type="ARBA" id="ARBA00022448"/>
    </source>
</evidence>
<protein>
    <submittedName>
        <fullName evidence="5">Glycine betaine/carnitine/choline transport ATP-binding protein OpuCA</fullName>
    </submittedName>
</protein>
<reference evidence="5 6" key="1">
    <citation type="submission" date="2019-08" db="EMBL/GenBank/DDBJ databases">
        <title>Deep-cultivation of Planctomycetes and their phenomic and genomic characterization uncovers novel biology.</title>
        <authorList>
            <person name="Wiegand S."/>
            <person name="Jogler M."/>
            <person name="Boedeker C."/>
            <person name="Pinto D."/>
            <person name="Vollmers J."/>
            <person name="Rivas-Marin E."/>
            <person name="Kohn T."/>
            <person name="Peeters S.H."/>
            <person name="Heuer A."/>
            <person name="Rast P."/>
            <person name="Oberbeckmann S."/>
            <person name="Bunk B."/>
            <person name="Jeske O."/>
            <person name="Meyerdierks A."/>
            <person name="Storesund J.E."/>
            <person name="Kallscheuer N."/>
            <person name="Luecker S."/>
            <person name="Lage O.M."/>
            <person name="Pohl T."/>
            <person name="Merkel B.J."/>
            <person name="Hornburger P."/>
            <person name="Mueller R.-W."/>
            <person name="Bruemmer F."/>
            <person name="Labrenz M."/>
            <person name="Spormann A.M."/>
            <person name="Op den Camp H."/>
            <person name="Overmann J."/>
            <person name="Amann R."/>
            <person name="Jetten M.S.M."/>
            <person name="Mascher T."/>
            <person name="Medema M.H."/>
            <person name="Devos D.P."/>
            <person name="Kaster A.-K."/>
            <person name="Ovreas L."/>
            <person name="Rohde M."/>
            <person name="Galperin M.Y."/>
            <person name="Jogler C."/>
        </authorList>
    </citation>
    <scope>NUCLEOTIDE SEQUENCE [LARGE SCALE GENOMIC DNA]</scope>
    <source>
        <strain evidence="5 6">OJF2</strain>
    </source>
</reference>
<keyword evidence="3 5" id="KW-0067">ATP-binding</keyword>
<evidence type="ECO:0000256" key="2">
    <source>
        <dbReference type="ARBA" id="ARBA00022741"/>
    </source>
</evidence>
<gene>
    <name evidence="5" type="primary">opuCA</name>
    <name evidence="5" type="ORF">OJF2_21750</name>
</gene>
<dbReference type="GO" id="GO:0016887">
    <property type="term" value="F:ATP hydrolysis activity"/>
    <property type="evidence" value="ECO:0007669"/>
    <property type="project" value="InterPro"/>
</dbReference>
<sequence>MPDATPSIAAASWAGVSKTYPDGRKALNDVHLNVHKGEILALLGTSGSGKTTLLKMLNALVLPSSGEVRVRGKATTEWSATELRRSIGFVIQEGGLMPHLTVHRNVSLAARIQGKPRAEREELAASRLRLVGLDPDRFGGRFPRELSGGQRQRVGVARALAASSDLILMDEPFGALDPVTRRDIQDEFRDLQRKLGTTVVIVTHDIREACRLGDRLALLHEGTLLQVGRAAEFLDHPATDYVRRFFLDAAAVDLAGEAS</sequence>
<dbReference type="Proteomes" id="UP000324233">
    <property type="component" value="Chromosome"/>
</dbReference>
<dbReference type="GO" id="GO:0005524">
    <property type="term" value="F:ATP binding"/>
    <property type="evidence" value="ECO:0007669"/>
    <property type="project" value="UniProtKB-KW"/>
</dbReference>
<dbReference type="InterPro" id="IPR003439">
    <property type="entry name" value="ABC_transporter-like_ATP-bd"/>
</dbReference>
<evidence type="ECO:0000256" key="3">
    <source>
        <dbReference type="ARBA" id="ARBA00022840"/>
    </source>
</evidence>
<dbReference type="PROSITE" id="PS50893">
    <property type="entry name" value="ABC_TRANSPORTER_2"/>
    <property type="match status" value="1"/>
</dbReference>
<dbReference type="InterPro" id="IPR003593">
    <property type="entry name" value="AAA+_ATPase"/>
</dbReference>